<evidence type="ECO:0000256" key="7">
    <source>
        <dbReference type="ARBA" id="ARBA00023154"/>
    </source>
</evidence>
<keyword evidence="5 12" id="KW-0560">Oxidoreductase</keyword>
<evidence type="ECO:0000256" key="6">
    <source>
        <dbReference type="ARBA" id="ARBA00023027"/>
    </source>
</evidence>
<dbReference type="PIRSF" id="PIRSF000161">
    <property type="entry name" value="DHPR"/>
    <property type="match status" value="1"/>
</dbReference>
<gene>
    <name evidence="12" type="primary">dapB</name>
    <name evidence="15" type="ORF">C8D91_0899</name>
</gene>
<dbReference type="InterPro" id="IPR022663">
    <property type="entry name" value="DapB_C"/>
</dbReference>
<organism evidence="15 16">
    <name type="scientific">Marinicella litoralis</name>
    <dbReference type="NCBI Taxonomy" id="644220"/>
    <lineage>
        <taxon>Bacteria</taxon>
        <taxon>Pseudomonadati</taxon>
        <taxon>Pseudomonadota</taxon>
        <taxon>Gammaproteobacteria</taxon>
        <taxon>Lysobacterales</taxon>
        <taxon>Marinicellaceae</taxon>
        <taxon>Marinicella</taxon>
    </lineage>
</organism>
<dbReference type="GO" id="GO:0008839">
    <property type="term" value="F:4-hydroxy-tetrahydrodipicolinate reductase"/>
    <property type="evidence" value="ECO:0007669"/>
    <property type="project" value="UniProtKB-UniRule"/>
</dbReference>
<comment type="catalytic activity">
    <reaction evidence="11 12">
        <text>(S)-2,3,4,5-tetrahydrodipicolinate + NAD(+) + H2O = (2S,4S)-4-hydroxy-2,3,4,5-tetrahydrodipicolinate + NADH + H(+)</text>
        <dbReference type="Rhea" id="RHEA:35323"/>
        <dbReference type="ChEBI" id="CHEBI:15377"/>
        <dbReference type="ChEBI" id="CHEBI:15378"/>
        <dbReference type="ChEBI" id="CHEBI:16845"/>
        <dbReference type="ChEBI" id="CHEBI:57540"/>
        <dbReference type="ChEBI" id="CHEBI:57945"/>
        <dbReference type="ChEBI" id="CHEBI:67139"/>
        <dbReference type="EC" id="1.17.1.8"/>
    </reaction>
</comment>
<comment type="caution">
    <text evidence="12">Lacks conserved residue(s) required for the propagation of feature annotation.</text>
</comment>
<proteinExistence type="inferred from homology"/>
<feature type="binding site" evidence="12">
    <location>
        <begin position="20"/>
        <end position="25"/>
    </location>
    <ligand>
        <name>NAD(+)</name>
        <dbReference type="ChEBI" id="CHEBI:57540"/>
    </ligand>
</feature>
<feature type="active site" description="Proton donor" evidence="12">
    <location>
        <position position="168"/>
    </location>
</feature>
<dbReference type="EC" id="1.17.1.8" evidence="9 12"/>
<dbReference type="EMBL" id="SNZB01000002">
    <property type="protein sequence ID" value="TDR22411.1"/>
    <property type="molecule type" value="Genomic_DNA"/>
</dbReference>
<dbReference type="Pfam" id="PF01113">
    <property type="entry name" value="DapB_N"/>
    <property type="match status" value="1"/>
</dbReference>
<dbReference type="SUPFAM" id="SSF55347">
    <property type="entry name" value="Glyceraldehyde-3-phosphate dehydrogenase-like, C-terminal domain"/>
    <property type="match status" value="1"/>
</dbReference>
<feature type="binding site" evidence="12">
    <location>
        <begin position="108"/>
        <end position="110"/>
    </location>
    <ligand>
        <name>NAD(+)</name>
        <dbReference type="ChEBI" id="CHEBI:57540"/>
    </ligand>
</feature>
<comment type="caution">
    <text evidence="15">The sequence shown here is derived from an EMBL/GenBank/DDBJ whole genome shotgun (WGS) entry which is preliminary data.</text>
</comment>
<keyword evidence="7 12" id="KW-0457">Lysine biosynthesis</keyword>
<feature type="active site" description="Proton donor/acceptor" evidence="12">
    <location>
        <position position="164"/>
    </location>
</feature>
<keyword evidence="6 12" id="KW-0520">NAD</keyword>
<evidence type="ECO:0000256" key="1">
    <source>
        <dbReference type="ARBA" id="ARBA00006642"/>
    </source>
</evidence>
<evidence type="ECO:0000256" key="10">
    <source>
        <dbReference type="ARBA" id="ARBA00049080"/>
    </source>
</evidence>
<reference evidence="15 16" key="1">
    <citation type="submission" date="2019-03" db="EMBL/GenBank/DDBJ databases">
        <title>Genomic Encyclopedia of Type Strains, Phase IV (KMG-IV): sequencing the most valuable type-strain genomes for metagenomic binning, comparative biology and taxonomic classification.</title>
        <authorList>
            <person name="Goeker M."/>
        </authorList>
    </citation>
    <scope>NUCLEOTIDE SEQUENCE [LARGE SCALE GENOMIC DNA]</scope>
    <source>
        <strain evidence="15 16">DSM 25488</strain>
    </source>
</reference>
<comment type="subcellular location">
    <subcellularLocation>
        <location evidence="12">Cytoplasm</location>
    </subcellularLocation>
</comment>
<keyword evidence="16" id="KW-1185">Reference proteome</keyword>
<dbReference type="Gene3D" id="3.40.50.720">
    <property type="entry name" value="NAD(P)-binding Rossmann-like Domain"/>
    <property type="match status" value="1"/>
</dbReference>
<dbReference type="HAMAP" id="MF_00102">
    <property type="entry name" value="DapB"/>
    <property type="match status" value="1"/>
</dbReference>
<evidence type="ECO:0000259" key="14">
    <source>
        <dbReference type="Pfam" id="PF05173"/>
    </source>
</evidence>
<dbReference type="InterPro" id="IPR000846">
    <property type="entry name" value="DapB_N"/>
</dbReference>
<dbReference type="AlphaFoldDB" id="A0A4V3DIK2"/>
<dbReference type="GO" id="GO:0009089">
    <property type="term" value="P:lysine biosynthetic process via diaminopimelate"/>
    <property type="evidence" value="ECO:0007669"/>
    <property type="project" value="UniProtKB-UniRule"/>
</dbReference>
<dbReference type="Pfam" id="PF05173">
    <property type="entry name" value="DapB_C"/>
    <property type="match status" value="1"/>
</dbReference>
<dbReference type="GO" id="GO:0019877">
    <property type="term" value="P:diaminopimelate biosynthetic process"/>
    <property type="evidence" value="ECO:0007669"/>
    <property type="project" value="UniProtKB-UniRule"/>
</dbReference>
<dbReference type="SUPFAM" id="SSF51735">
    <property type="entry name" value="NAD(P)-binding Rossmann-fold domains"/>
    <property type="match status" value="1"/>
</dbReference>
<dbReference type="PANTHER" id="PTHR20836:SF0">
    <property type="entry name" value="4-HYDROXY-TETRAHYDRODIPICOLINATE REDUCTASE 1, CHLOROPLASTIC-RELATED"/>
    <property type="match status" value="1"/>
</dbReference>
<comment type="function">
    <text evidence="12">Catalyzes the conversion of 4-hydroxy-tetrahydrodipicolinate (HTPA) to tetrahydrodipicolinate.</text>
</comment>
<evidence type="ECO:0000256" key="12">
    <source>
        <dbReference type="HAMAP-Rule" id="MF_00102"/>
    </source>
</evidence>
<dbReference type="PANTHER" id="PTHR20836">
    <property type="entry name" value="DIHYDRODIPICOLINATE REDUCTASE"/>
    <property type="match status" value="1"/>
</dbReference>
<keyword evidence="2 12" id="KW-0028">Amino-acid biosynthesis</keyword>
<comment type="catalytic activity">
    <reaction evidence="10 12">
        <text>(S)-2,3,4,5-tetrahydrodipicolinate + NADP(+) + H2O = (2S,4S)-4-hydroxy-2,3,4,5-tetrahydrodipicolinate + NADPH + H(+)</text>
        <dbReference type="Rhea" id="RHEA:35331"/>
        <dbReference type="ChEBI" id="CHEBI:15377"/>
        <dbReference type="ChEBI" id="CHEBI:15378"/>
        <dbReference type="ChEBI" id="CHEBI:16845"/>
        <dbReference type="ChEBI" id="CHEBI:57783"/>
        <dbReference type="ChEBI" id="CHEBI:58349"/>
        <dbReference type="ChEBI" id="CHEBI:67139"/>
        <dbReference type="EC" id="1.17.1.8"/>
    </reaction>
</comment>
<dbReference type="CDD" id="cd02274">
    <property type="entry name" value="DHDPR_N"/>
    <property type="match status" value="1"/>
</dbReference>
<dbReference type="GO" id="GO:0016726">
    <property type="term" value="F:oxidoreductase activity, acting on CH or CH2 groups, NAD or NADP as acceptor"/>
    <property type="evidence" value="ECO:0007669"/>
    <property type="project" value="UniProtKB-UniRule"/>
</dbReference>
<evidence type="ECO:0000256" key="3">
    <source>
        <dbReference type="ARBA" id="ARBA00022857"/>
    </source>
</evidence>
<feature type="binding site" evidence="12">
    <location>
        <begin position="132"/>
        <end position="135"/>
    </location>
    <ligand>
        <name>NAD(+)</name>
        <dbReference type="ChEBI" id="CHEBI:57540"/>
    </ligand>
</feature>
<dbReference type="GO" id="GO:0005829">
    <property type="term" value="C:cytosol"/>
    <property type="evidence" value="ECO:0007669"/>
    <property type="project" value="TreeGrafter"/>
</dbReference>
<feature type="domain" description="Dihydrodipicolinate reductase N-terminal" evidence="13">
    <location>
        <begin position="14"/>
        <end position="135"/>
    </location>
</feature>
<evidence type="ECO:0000256" key="9">
    <source>
        <dbReference type="ARBA" id="ARBA00038983"/>
    </source>
</evidence>
<comment type="similarity">
    <text evidence="1 12">Belongs to the DapB family.</text>
</comment>
<comment type="subunit">
    <text evidence="12">Homotetramer.</text>
</comment>
<name>A0A4V3DIK2_9GAMM</name>
<feature type="binding site" evidence="12">
    <location>
        <begin position="174"/>
        <end position="175"/>
    </location>
    <ligand>
        <name>(S)-2,3,4,5-tetrahydrodipicolinate</name>
        <dbReference type="ChEBI" id="CHEBI:16845"/>
    </ligand>
</feature>
<dbReference type="InterPro" id="IPR023940">
    <property type="entry name" value="DHDPR_bac"/>
</dbReference>
<evidence type="ECO:0000256" key="2">
    <source>
        <dbReference type="ARBA" id="ARBA00022605"/>
    </source>
</evidence>
<sequence>MQQPQSNKTMNQAINVIISGVSGRIGRKLLKLVLANPQFNLVAGLVSPTSQYLGKDLGDLIGIDEIGLTATDSLVEVKADVVIDFAHPEGFDELVDYCVLSEIALVSGTTGLNQASFDRIGQAAKYTNVMWTSNFSLNIQILKNLLQVIKQTNPDGKFSITETHHIHKKDAPSGTAISLAQAIEPRSSMIKTAEDTYLLGDVIIHAIRTGEVPGIHEVTIELDNETMVLKHESHDPAIFAQGALDAALWIHGKPAGLYDLNSVLMG</sequence>
<keyword evidence="4 12" id="KW-0220">Diaminopimelate biosynthesis</keyword>
<evidence type="ECO:0000259" key="13">
    <source>
        <dbReference type="Pfam" id="PF01113"/>
    </source>
</evidence>
<feature type="domain" description="Dihydrodipicolinate reductase C-terminal" evidence="14">
    <location>
        <begin position="140"/>
        <end position="264"/>
    </location>
</feature>
<evidence type="ECO:0000256" key="4">
    <source>
        <dbReference type="ARBA" id="ARBA00022915"/>
    </source>
</evidence>
<dbReference type="Gene3D" id="3.30.360.10">
    <property type="entry name" value="Dihydrodipicolinate Reductase, domain 2"/>
    <property type="match status" value="1"/>
</dbReference>
<evidence type="ECO:0000313" key="16">
    <source>
        <dbReference type="Proteomes" id="UP000295724"/>
    </source>
</evidence>
<dbReference type="InterPro" id="IPR036291">
    <property type="entry name" value="NAD(P)-bd_dom_sf"/>
</dbReference>
<dbReference type="GO" id="GO:0051287">
    <property type="term" value="F:NAD binding"/>
    <property type="evidence" value="ECO:0007669"/>
    <property type="project" value="UniProtKB-UniRule"/>
</dbReference>
<protein>
    <recommendedName>
        <fullName evidence="9 12">4-hydroxy-tetrahydrodipicolinate reductase</fullName>
        <shortName evidence="12">HTPA reductase</shortName>
        <ecNumber evidence="9 12">1.17.1.8</ecNumber>
    </recommendedName>
</protein>
<evidence type="ECO:0000256" key="8">
    <source>
        <dbReference type="ARBA" id="ARBA00037922"/>
    </source>
</evidence>
<dbReference type="UniPathway" id="UPA00034">
    <property type="reaction ID" value="UER00018"/>
</dbReference>
<comment type="pathway">
    <text evidence="8 12">Amino-acid biosynthesis; L-lysine biosynthesis via DAP pathway; (S)-tetrahydrodipicolinate from L-aspartate: step 4/4.</text>
</comment>
<keyword evidence="3 12" id="KW-0521">NADP</keyword>
<evidence type="ECO:0000256" key="5">
    <source>
        <dbReference type="ARBA" id="ARBA00023002"/>
    </source>
</evidence>
<dbReference type="GO" id="GO:0050661">
    <property type="term" value="F:NADP binding"/>
    <property type="evidence" value="ECO:0007669"/>
    <property type="project" value="UniProtKB-UniRule"/>
</dbReference>
<dbReference type="Proteomes" id="UP000295724">
    <property type="component" value="Unassembled WGS sequence"/>
</dbReference>
<keyword evidence="12" id="KW-0963">Cytoplasm</keyword>
<accession>A0A4V3DIK2</accession>
<evidence type="ECO:0000256" key="11">
    <source>
        <dbReference type="ARBA" id="ARBA00049396"/>
    </source>
</evidence>
<evidence type="ECO:0000313" key="15">
    <source>
        <dbReference type="EMBL" id="TDR22411.1"/>
    </source>
</evidence>
<feature type="binding site" evidence="12">
    <location>
        <position position="165"/>
    </location>
    <ligand>
        <name>(S)-2,3,4,5-tetrahydrodipicolinate</name>
        <dbReference type="ChEBI" id="CHEBI:16845"/>
    </ligand>
</feature>
<dbReference type="NCBIfam" id="TIGR00036">
    <property type="entry name" value="dapB"/>
    <property type="match status" value="1"/>
</dbReference>
<comment type="caution">
    <text evidence="12">Was originally thought to be a dihydrodipicolinate reductase (DHDPR), catalyzing the conversion of dihydrodipicolinate to tetrahydrodipicolinate. However, it was shown in E.coli that the substrate of the enzymatic reaction is not dihydrodipicolinate (DHDP) but in fact (2S,4S)-4-hydroxy-2,3,4,5-tetrahydrodipicolinic acid (HTPA), the product released by the DapA-catalyzed reaction.</text>
</comment>